<evidence type="ECO:0000256" key="1">
    <source>
        <dbReference type="SAM" id="MobiDB-lite"/>
    </source>
</evidence>
<accession>A0ABQ7NR97</accession>
<evidence type="ECO:0000313" key="2">
    <source>
        <dbReference type="EMBL" id="KAG5413355.1"/>
    </source>
</evidence>
<name>A0ABQ7NR97_BRACM</name>
<proteinExistence type="predicted"/>
<evidence type="ECO:0000313" key="3">
    <source>
        <dbReference type="Proteomes" id="UP000823674"/>
    </source>
</evidence>
<feature type="compositionally biased region" description="Polar residues" evidence="1">
    <location>
        <begin position="85"/>
        <end position="94"/>
    </location>
</feature>
<feature type="non-terminal residue" evidence="2">
    <location>
        <position position="1"/>
    </location>
</feature>
<dbReference type="Proteomes" id="UP000823674">
    <property type="component" value="Chromosome A01"/>
</dbReference>
<keyword evidence="3" id="KW-1185">Reference proteome</keyword>
<feature type="region of interest" description="Disordered" evidence="1">
    <location>
        <begin position="71"/>
        <end position="94"/>
    </location>
</feature>
<protein>
    <submittedName>
        <fullName evidence="2">Uncharacterized protein</fullName>
    </submittedName>
</protein>
<reference evidence="2 3" key="1">
    <citation type="submission" date="2021-03" db="EMBL/GenBank/DDBJ databases">
        <authorList>
            <person name="King G.J."/>
            <person name="Bancroft I."/>
            <person name="Baten A."/>
            <person name="Bloomfield J."/>
            <person name="Borpatragohain P."/>
            <person name="He Z."/>
            <person name="Irish N."/>
            <person name="Irwin J."/>
            <person name="Liu K."/>
            <person name="Mauleon R.P."/>
            <person name="Moore J."/>
            <person name="Morris R."/>
            <person name="Ostergaard L."/>
            <person name="Wang B."/>
            <person name="Wells R."/>
        </authorList>
    </citation>
    <scope>NUCLEOTIDE SEQUENCE [LARGE SCALE GENOMIC DNA]</scope>
    <source>
        <strain evidence="2">R-o-18</strain>
        <tissue evidence="2">Leaf</tissue>
    </source>
</reference>
<gene>
    <name evidence="2" type="primary">A01p010850.1_BraROA</name>
    <name evidence="2" type="ORF">IGI04_000922</name>
</gene>
<organism evidence="2 3">
    <name type="scientific">Brassica rapa subsp. trilocularis</name>
    <dbReference type="NCBI Taxonomy" id="1813537"/>
    <lineage>
        <taxon>Eukaryota</taxon>
        <taxon>Viridiplantae</taxon>
        <taxon>Streptophyta</taxon>
        <taxon>Embryophyta</taxon>
        <taxon>Tracheophyta</taxon>
        <taxon>Spermatophyta</taxon>
        <taxon>Magnoliopsida</taxon>
        <taxon>eudicotyledons</taxon>
        <taxon>Gunneridae</taxon>
        <taxon>Pentapetalae</taxon>
        <taxon>rosids</taxon>
        <taxon>malvids</taxon>
        <taxon>Brassicales</taxon>
        <taxon>Brassicaceae</taxon>
        <taxon>Brassiceae</taxon>
        <taxon>Brassica</taxon>
    </lineage>
</organism>
<comment type="caution">
    <text evidence="2">The sequence shown here is derived from an EMBL/GenBank/DDBJ whole genome shotgun (WGS) entry which is preliminary data.</text>
</comment>
<dbReference type="EMBL" id="JADBGQ010000001">
    <property type="protein sequence ID" value="KAG5413355.1"/>
    <property type="molecule type" value="Genomic_DNA"/>
</dbReference>
<sequence>VPKGKGLEDGEQFASSDHFTAPLYHIKINASIESLINREYMERDKKINPSPWKKIKAHLEVEFSTHQLRNTHKSCDHLHKKENKVGQQQNRNKM</sequence>